<protein>
    <submittedName>
        <fullName evidence="2">Recombinase family protein</fullName>
    </submittedName>
</protein>
<dbReference type="AlphaFoldDB" id="A0A8J6J7Y9"/>
<proteinExistence type="predicted"/>
<dbReference type="SMART" id="SM00857">
    <property type="entry name" value="Resolvase"/>
    <property type="match status" value="1"/>
</dbReference>
<comment type="caution">
    <text evidence="2">The sequence shown here is derived from an EMBL/GenBank/DDBJ whole genome shotgun (WGS) entry which is preliminary data.</text>
</comment>
<gene>
    <name evidence="2" type="ORF">H8S11_01940</name>
</gene>
<reference evidence="2" key="1">
    <citation type="submission" date="2020-08" db="EMBL/GenBank/DDBJ databases">
        <title>Genome public.</title>
        <authorList>
            <person name="Liu C."/>
            <person name="Sun Q."/>
        </authorList>
    </citation>
    <scope>NUCLEOTIDE SEQUENCE</scope>
    <source>
        <strain evidence="2">NSJ-23</strain>
    </source>
</reference>
<evidence type="ECO:0000313" key="3">
    <source>
        <dbReference type="Proteomes" id="UP000628736"/>
    </source>
</evidence>
<dbReference type="PANTHER" id="PTHR30461:SF23">
    <property type="entry name" value="DNA RECOMBINASE-RELATED"/>
    <property type="match status" value="1"/>
</dbReference>
<dbReference type="RefSeq" id="WP_186851990.1">
    <property type="nucleotide sequence ID" value="NZ_JACOPO010000001.1"/>
</dbReference>
<dbReference type="InterPro" id="IPR036162">
    <property type="entry name" value="Resolvase-like_N_sf"/>
</dbReference>
<accession>A0A8J6J7Y9</accession>
<dbReference type="PROSITE" id="PS51736">
    <property type="entry name" value="RECOMBINASES_3"/>
    <property type="match status" value="1"/>
</dbReference>
<dbReference type="InterPro" id="IPR050639">
    <property type="entry name" value="SSR_resolvase"/>
</dbReference>
<dbReference type="PANTHER" id="PTHR30461">
    <property type="entry name" value="DNA-INVERTASE FROM LAMBDOID PROPHAGE"/>
    <property type="match status" value="1"/>
</dbReference>
<dbReference type="InterPro" id="IPR006119">
    <property type="entry name" value="Resolv_N"/>
</dbReference>
<dbReference type="Gene3D" id="3.40.50.1390">
    <property type="entry name" value="Resolvase, N-terminal catalytic domain"/>
    <property type="match status" value="1"/>
</dbReference>
<evidence type="ECO:0000313" key="2">
    <source>
        <dbReference type="EMBL" id="MBC5721588.1"/>
    </source>
</evidence>
<dbReference type="Proteomes" id="UP000628736">
    <property type="component" value="Unassembled WGS sequence"/>
</dbReference>
<dbReference type="EMBL" id="JACOPO010000001">
    <property type="protein sequence ID" value="MBC5721588.1"/>
    <property type="molecule type" value="Genomic_DNA"/>
</dbReference>
<organism evidence="2 3">
    <name type="scientific">Flintibacter hominis</name>
    <dbReference type="NCBI Taxonomy" id="2763048"/>
    <lineage>
        <taxon>Bacteria</taxon>
        <taxon>Bacillati</taxon>
        <taxon>Bacillota</taxon>
        <taxon>Clostridia</taxon>
        <taxon>Eubacteriales</taxon>
        <taxon>Flintibacter</taxon>
    </lineage>
</organism>
<dbReference type="GO" id="GO:0000150">
    <property type="term" value="F:DNA strand exchange activity"/>
    <property type="evidence" value="ECO:0007669"/>
    <property type="project" value="InterPro"/>
</dbReference>
<sequence>MRAFLYCRVAHDDSFALEHQRFLLQLYAKQAGYTIIGAADEYGSGLTLDRPALQKVTDAVVAGKVDVELVHNLTRIGREWGMTKSYIDLLTRHKVKLLCIRDWLLFDENGAAPILTIKNAECPL</sequence>
<keyword evidence="3" id="KW-1185">Reference proteome</keyword>
<dbReference type="GO" id="GO:0003677">
    <property type="term" value="F:DNA binding"/>
    <property type="evidence" value="ECO:0007669"/>
    <property type="project" value="InterPro"/>
</dbReference>
<dbReference type="Pfam" id="PF00239">
    <property type="entry name" value="Resolvase"/>
    <property type="match status" value="1"/>
</dbReference>
<name>A0A8J6J7Y9_9FIRM</name>
<dbReference type="SUPFAM" id="SSF53041">
    <property type="entry name" value="Resolvase-like"/>
    <property type="match status" value="1"/>
</dbReference>
<evidence type="ECO:0000259" key="1">
    <source>
        <dbReference type="PROSITE" id="PS51736"/>
    </source>
</evidence>
<feature type="domain" description="Resolvase/invertase-type recombinase catalytic" evidence="1">
    <location>
        <begin position="2"/>
        <end position="124"/>
    </location>
</feature>